<protein>
    <recommendedName>
        <fullName evidence="6 7">Peptidyl-tRNA hydrolase</fullName>
        <shortName evidence="7">Pth</shortName>
        <ecNumber evidence="1 7">3.1.1.29</ecNumber>
    </recommendedName>
</protein>
<keyword evidence="11" id="KW-1185">Reference proteome</keyword>
<dbReference type="GO" id="GO:0005737">
    <property type="term" value="C:cytoplasm"/>
    <property type="evidence" value="ECO:0007669"/>
    <property type="project" value="UniProtKB-SubCell"/>
</dbReference>
<dbReference type="InterPro" id="IPR001328">
    <property type="entry name" value="Pept_tRNA_hydro"/>
</dbReference>
<dbReference type="Proteomes" id="UP000289257">
    <property type="component" value="Unassembled WGS sequence"/>
</dbReference>
<dbReference type="NCBIfam" id="TIGR00447">
    <property type="entry name" value="pth"/>
    <property type="match status" value="1"/>
</dbReference>
<comment type="subunit">
    <text evidence="7">Monomer.</text>
</comment>
<evidence type="ECO:0000256" key="1">
    <source>
        <dbReference type="ARBA" id="ARBA00013260"/>
    </source>
</evidence>
<reference evidence="10" key="1">
    <citation type="submission" date="2019-01" db="EMBL/GenBank/DDBJ databases">
        <title>Genomic signatures and co-occurrence patterns of the ultra-small Saccharimodia (Patescibacteria phylum) suggest a symbiotic lifestyle.</title>
        <authorList>
            <person name="Lemos L."/>
            <person name="Medeiros J."/>
            <person name="Andreote F."/>
            <person name="Fernandes G."/>
            <person name="Varani A."/>
            <person name="Oliveira G."/>
            <person name="Pylro V."/>
        </authorList>
    </citation>
    <scope>NUCLEOTIDE SEQUENCE [LARGE SCALE GENOMIC DNA]</scope>
    <source>
        <strain evidence="10">AMD02</strain>
    </source>
</reference>
<comment type="function">
    <text evidence="7">Hydrolyzes ribosome-free peptidyl-tRNAs (with 1 or more amino acids incorporated), which drop off the ribosome during protein synthesis, or as a result of ribosome stalling.</text>
</comment>
<dbReference type="GO" id="GO:0006515">
    <property type="term" value="P:protein quality control for misfolded or incompletely synthesized proteins"/>
    <property type="evidence" value="ECO:0007669"/>
    <property type="project" value="UniProtKB-UniRule"/>
</dbReference>
<dbReference type="Gene3D" id="3.40.50.1470">
    <property type="entry name" value="Peptidyl-tRNA hydrolase"/>
    <property type="match status" value="1"/>
</dbReference>
<gene>
    <name evidence="7" type="primary">pth</name>
    <name evidence="10" type="ORF">EOT05_02640</name>
</gene>
<feature type="site" description="Discriminates between blocked and unblocked aminoacyl-tRNA" evidence="7">
    <location>
        <position position="9"/>
    </location>
</feature>
<dbReference type="PANTHER" id="PTHR17224">
    <property type="entry name" value="PEPTIDYL-TRNA HYDROLASE"/>
    <property type="match status" value="1"/>
</dbReference>
<sequence>MKIIFAQGNPGAKYIHTRHNIGFLVLDAMGEKLDASWRDIDTYKGRIATVIVDGEKVLLVKPLSYYNDTGLVARALVDYYKLDVTKDFLVIHDDLALPFGTIRVRKTGSDAGNNGIKSLNSHLGTEYTRIRVGIWTAQRNLVDDMNFVLDTFPKDEFDTLNKDIIPYTISLIEKFIGGTLEASSVTV</sequence>
<evidence type="ECO:0000256" key="6">
    <source>
        <dbReference type="ARBA" id="ARBA00050038"/>
    </source>
</evidence>
<feature type="site" description="Stabilizes the basic form of H active site to accept a proton" evidence="7">
    <location>
        <position position="93"/>
    </location>
</feature>
<evidence type="ECO:0000256" key="7">
    <source>
        <dbReference type="HAMAP-Rule" id="MF_00083"/>
    </source>
</evidence>
<dbReference type="HAMAP" id="MF_00083">
    <property type="entry name" value="Pept_tRNA_hydro_bact"/>
    <property type="match status" value="1"/>
</dbReference>
<dbReference type="EC" id="3.1.1.29" evidence="1 7"/>
<accession>A0A4Q0AHH2</accession>
<dbReference type="PROSITE" id="PS01195">
    <property type="entry name" value="PEPT_TRNA_HYDROL_1"/>
    <property type="match status" value="1"/>
</dbReference>
<evidence type="ECO:0000313" key="11">
    <source>
        <dbReference type="Proteomes" id="UP000289257"/>
    </source>
</evidence>
<dbReference type="GO" id="GO:0072344">
    <property type="term" value="P:rescue of stalled ribosome"/>
    <property type="evidence" value="ECO:0007669"/>
    <property type="project" value="UniProtKB-UniRule"/>
</dbReference>
<evidence type="ECO:0000313" key="10">
    <source>
        <dbReference type="EMBL" id="RWZ78625.1"/>
    </source>
</evidence>
<evidence type="ECO:0000256" key="8">
    <source>
        <dbReference type="RuleBase" id="RU000673"/>
    </source>
</evidence>
<comment type="similarity">
    <text evidence="5 7 9">Belongs to the PTH family.</text>
</comment>
<feature type="binding site" evidence="7">
    <location>
        <position position="114"/>
    </location>
    <ligand>
        <name>tRNA</name>
        <dbReference type="ChEBI" id="CHEBI:17843"/>
    </ligand>
</feature>
<feature type="binding site" evidence="7">
    <location>
        <position position="65"/>
    </location>
    <ligand>
        <name>tRNA</name>
        <dbReference type="ChEBI" id="CHEBI:17843"/>
    </ligand>
</feature>
<evidence type="ECO:0000256" key="4">
    <source>
        <dbReference type="ARBA" id="ARBA00022884"/>
    </source>
</evidence>
<dbReference type="InterPro" id="IPR018171">
    <property type="entry name" value="Pept_tRNA_hydro_CS"/>
</dbReference>
<evidence type="ECO:0000256" key="2">
    <source>
        <dbReference type="ARBA" id="ARBA00022555"/>
    </source>
</evidence>
<keyword evidence="4 7" id="KW-0694">RNA-binding</keyword>
<keyword evidence="7" id="KW-0963">Cytoplasm</keyword>
<dbReference type="Pfam" id="PF01195">
    <property type="entry name" value="Pept_tRNA_hydro"/>
    <property type="match status" value="1"/>
</dbReference>
<dbReference type="GO" id="GO:0000049">
    <property type="term" value="F:tRNA binding"/>
    <property type="evidence" value="ECO:0007669"/>
    <property type="project" value="UniProtKB-UniRule"/>
</dbReference>
<evidence type="ECO:0000256" key="9">
    <source>
        <dbReference type="RuleBase" id="RU004320"/>
    </source>
</evidence>
<comment type="subcellular location">
    <subcellularLocation>
        <location evidence="7">Cytoplasm</location>
    </subcellularLocation>
</comment>
<evidence type="ECO:0000256" key="3">
    <source>
        <dbReference type="ARBA" id="ARBA00022801"/>
    </source>
</evidence>
<feature type="active site" description="Proton acceptor" evidence="7">
    <location>
        <position position="19"/>
    </location>
</feature>
<dbReference type="GO" id="GO:0004045">
    <property type="term" value="F:peptidyl-tRNA hydrolase activity"/>
    <property type="evidence" value="ECO:0007669"/>
    <property type="project" value="UniProtKB-UniRule"/>
</dbReference>
<dbReference type="CDD" id="cd00462">
    <property type="entry name" value="PTH"/>
    <property type="match status" value="1"/>
</dbReference>
<evidence type="ECO:0000256" key="5">
    <source>
        <dbReference type="ARBA" id="ARBA00038063"/>
    </source>
</evidence>
<feature type="binding site" evidence="7">
    <location>
        <position position="67"/>
    </location>
    <ligand>
        <name>tRNA</name>
        <dbReference type="ChEBI" id="CHEBI:17843"/>
    </ligand>
</feature>
<comment type="catalytic activity">
    <reaction evidence="7 8">
        <text>an N-acyl-L-alpha-aminoacyl-tRNA + H2O = an N-acyl-L-amino acid + a tRNA + H(+)</text>
        <dbReference type="Rhea" id="RHEA:54448"/>
        <dbReference type="Rhea" id="RHEA-COMP:10123"/>
        <dbReference type="Rhea" id="RHEA-COMP:13883"/>
        <dbReference type="ChEBI" id="CHEBI:15377"/>
        <dbReference type="ChEBI" id="CHEBI:15378"/>
        <dbReference type="ChEBI" id="CHEBI:59874"/>
        <dbReference type="ChEBI" id="CHEBI:78442"/>
        <dbReference type="ChEBI" id="CHEBI:138191"/>
        <dbReference type="EC" id="3.1.1.29"/>
    </reaction>
</comment>
<comment type="function">
    <text evidence="7">Catalyzes the release of premature peptidyl moieties from peptidyl-tRNA molecules trapped in stalled 50S ribosomal subunits, and thus maintains levels of free tRNAs and 50S ribosomes.</text>
</comment>
<name>A0A4Q0AHH2_9BACT</name>
<keyword evidence="3 7" id="KW-0378">Hydrolase</keyword>
<keyword evidence="2 7" id="KW-0820">tRNA-binding</keyword>
<organism evidence="10 11">
    <name type="scientific">Candidatus Microsaccharimonas sossegonensis</name>
    <dbReference type="NCBI Taxonomy" id="2506948"/>
    <lineage>
        <taxon>Bacteria</taxon>
        <taxon>Candidatus Saccharimonadota</taxon>
        <taxon>Candidatus Saccharimonadia</taxon>
        <taxon>Candidatus Saccharimonadales</taxon>
        <taxon>Candidatus Saccharimonadaceae</taxon>
        <taxon>Candidatus Microsaccharimonas</taxon>
    </lineage>
</organism>
<dbReference type="SUPFAM" id="SSF53178">
    <property type="entry name" value="Peptidyl-tRNA hydrolase-like"/>
    <property type="match status" value="1"/>
</dbReference>
<dbReference type="PANTHER" id="PTHR17224:SF1">
    <property type="entry name" value="PEPTIDYL-TRNA HYDROLASE"/>
    <property type="match status" value="1"/>
</dbReference>
<dbReference type="AlphaFoldDB" id="A0A4Q0AHH2"/>
<dbReference type="InterPro" id="IPR036416">
    <property type="entry name" value="Pept_tRNA_hydro_sf"/>
</dbReference>
<comment type="caution">
    <text evidence="10">The sequence shown here is derived from an EMBL/GenBank/DDBJ whole genome shotgun (WGS) entry which is preliminary data.</text>
</comment>
<proteinExistence type="inferred from homology"/>
<dbReference type="EMBL" id="SCKX01000001">
    <property type="protein sequence ID" value="RWZ78625.1"/>
    <property type="molecule type" value="Genomic_DNA"/>
</dbReference>
<feature type="binding site" evidence="7">
    <location>
        <position position="14"/>
    </location>
    <ligand>
        <name>tRNA</name>
        <dbReference type="ChEBI" id="CHEBI:17843"/>
    </ligand>
</feature>